<sequence length="13" mass="1413">MIPPKELPGAMQT</sequence>
<comment type="caution">
    <text evidence="1">The sequence shown here is derived from an EMBL/GenBank/DDBJ whole genome shotgun (WGS) entry which is preliminary data.</text>
</comment>
<evidence type="ECO:0000313" key="2">
    <source>
        <dbReference type="Proteomes" id="UP000708208"/>
    </source>
</evidence>
<dbReference type="EMBL" id="CAJVCH010567950">
    <property type="protein sequence ID" value="CAG7832994.1"/>
    <property type="molecule type" value="Genomic_DNA"/>
</dbReference>
<proteinExistence type="predicted"/>
<name>A0A8J2PTV7_9HEXA</name>
<protein>
    <submittedName>
        <fullName evidence="1">Uncharacterized protein</fullName>
    </submittedName>
</protein>
<gene>
    <name evidence="1" type="ORF">AFUS01_LOCUS42646</name>
</gene>
<evidence type="ECO:0000313" key="1">
    <source>
        <dbReference type="EMBL" id="CAG7832994.1"/>
    </source>
</evidence>
<organism evidence="1 2">
    <name type="scientific">Allacma fusca</name>
    <dbReference type="NCBI Taxonomy" id="39272"/>
    <lineage>
        <taxon>Eukaryota</taxon>
        <taxon>Metazoa</taxon>
        <taxon>Ecdysozoa</taxon>
        <taxon>Arthropoda</taxon>
        <taxon>Hexapoda</taxon>
        <taxon>Collembola</taxon>
        <taxon>Symphypleona</taxon>
        <taxon>Sminthuridae</taxon>
        <taxon>Allacma</taxon>
    </lineage>
</organism>
<keyword evidence="2" id="KW-1185">Reference proteome</keyword>
<reference evidence="1" key="1">
    <citation type="submission" date="2021-06" db="EMBL/GenBank/DDBJ databases">
        <authorList>
            <person name="Hodson N. C."/>
            <person name="Mongue J. A."/>
            <person name="Jaron S. K."/>
        </authorList>
    </citation>
    <scope>NUCLEOTIDE SEQUENCE</scope>
</reference>
<feature type="non-terminal residue" evidence="1">
    <location>
        <position position="1"/>
    </location>
</feature>
<accession>A0A8J2PTV7</accession>
<dbReference type="Proteomes" id="UP000708208">
    <property type="component" value="Unassembled WGS sequence"/>
</dbReference>